<gene>
    <name evidence="1" type="ORF">BB934_33085</name>
</gene>
<organism evidence="1">
    <name type="scientific">Microvirga ossetica</name>
    <dbReference type="NCBI Taxonomy" id="1882682"/>
    <lineage>
        <taxon>Bacteria</taxon>
        <taxon>Pseudomonadati</taxon>
        <taxon>Pseudomonadota</taxon>
        <taxon>Alphaproteobacteria</taxon>
        <taxon>Hyphomicrobiales</taxon>
        <taxon>Methylobacteriaceae</taxon>
        <taxon>Microvirga</taxon>
    </lineage>
</organism>
<accession>A0A1B2EST6</accession>
<keyword evidence="1" id="KW-0614">Plasmid</keyword>
<name>A0A1B2EST6_9HYPH</name>
<dbReference type="EMBL" id="CP016617">
    <property type="protein sequence ID" value="ANY83046.1"/>
    <property type="molecule type" value="Genomic_DNA"/>
</dbReference>
<proteinExistence type="predicted"/>
<reference evidence="1" key="1">
    <citation type="submission" date="2016-07" db="EMBL/GenBank/DDBJ databases">
        <title>Microvirga ossetica sp. nov. a new species of rhizobia isolated from root nodules of the legume species Vicia alpestris Steven originated from North Ossetia region in the Caucasus.</title>
        <authorList>
            <person name="Safronova V.I."/>
            <person name="Kuznetsova I.G."/>
            <person name="Sazanova A.L."/>
            <person name="Belimov A."/>
            <person name="Andronov E."/>
            <person name="Osledkin Y.S."/>
            <person name="Onishchuk O.P."/>
            <person name="Kurchak O.N."/>
            <person name="Shaposhnikov A.I."/>
            <person name="Willems A."/>
            <person name="Tikhonovich I.A."/>
        </authorList>
    </citation>
    <scope>NUCLEOTIDE SEQUENCE [LARGE SCALE GENOMIC DNA]</scope>
    <source>
        <strain evidence="1">V5/3M</strain>
        <plasmid evidence="1">unnamed1</plasmid>
    </source>
</reference>
<dbReference type="KEGG" id="moc:BB934_33085"/>
<dbReference type="RefSeq" id="WP_157934474.1">
    <property type="nucleotide sequence ID" value="NZ_CP016617.1"/>
</dbReference>
<geneLocation type="plasmid" evidence="1">
    <name>unnamed1</name>
</geneLocation>
<protein>
    <submittedName>
        <fullName evidence="1">Uncharacterized protein</fullName>
    </submittedName>
</protein>
<sequence length="100" mass="10815">MPFDSPPAVHQLIHLGQERLRVVSGQGDRLGVNAEALPLGGARELSIEPFARVCKTVELRNQLVLAHLIQGRHRLTDLTNTGSLTAFASSRASNDLTLHG</sequence>
<dbReference type="AlphaFoldDB" id="A0A1B2EST6"/>
<evidence type="ECO:0000313" key="1">
    <source>
        <dbReference type="EMBL" id="ANY83046.1"/>
    </source>
</evidence>